<protein>
    <submittedName>
        <fullName evidence="2">DUF6585 family protein</fullName>
    </submittedName>
</protein>
<evidence type="ECO:0000256" key="1">
    <source>
        <dbReference type="SAM" id="Phobius"/>
    </source>
</evidence>
<keyword evidence="3" id="KW-1185">Reference proteome</keyword>
<feature type="transmembrane region" description="Helical" evidence="1">
    <location>
        <begin position="53"/>
        <end position="72"/>
    </location>
</feature>
<keyword evidence="1" id="KW-0812">Transmembrane</keyword>
<keyword evidence="1" id="KW-1133">Transmembrane helix</keyword>
<dbReference type="Proteomes" id="UP000831534">
    <property type="component" value="Chromosome"/>
</dbReference>
<keyword evidence="1" id="KW-0472">Membrane</keyword>
<dbReference type="KEGG" id="ckh:LVJ77_11890"/>
<dbReference type="AlphaFoldDB" id="A0A8T9MU97"/>
<accession>A0A8T9MU97</accession>
<reference evidence="2" key="2">
    <citation type="submission" date="2024-09" db="EMBL/GenBank/DDBJ databases">
        <authorList>
            <person name="Veyrier F.J."/>
        </authorList>
    </citation>
    <scope>NUCLEOTIDE SEQUENCE</scope>
    <source>
        <strain evidence="2">17694</strain>
    </source>
</reference>
<evidence type="ECO:0000313" key="3">
    <source>
        <dbReference type="Proteomes" id="UP000831534"/>
    </source>
</evidence>
<reference evidence="2" key="1">
    <citation type="journal article" date="2022" name="Res Sq">
        <title>Evolution of multicellular longitudinally dividing oral cavity symbionts (Neisseriaceae).</title>
        <authorList>
            <person name="Nyongesa S."/>
            <person name="Weber P."/>
            <person name="Bernet E."/>
            <person name="Pullido F."/>
            <person name="Nieckarz M."/>
            <person name="Delaby M."/>
            <person name="Nieves C."/>
            <person name="Viehboeck T."/>
            <person name="Krause N."/>
            <person name="Rivera-Millot A."/>
            <person name="Nakamura A."/>
            <person name="Vischer N."/>
            <person name="VanNieuwenhze M."/>
            <person name="Brun Y."/>
            <person name="Cava F."/>
            <person name="Bulgheresi S."/>
            <person name="Veyrier F."/>
        </authorList>
    </citation>
    <scope>NUCLEOTIDE SEQUENCE</scope>
    <source>
        <strain evidence="2">17694</strain>
    </source>
</reference>
<dbReference type="InterPro" id="IPR046492">
    <property type="entry name" value="DUF6585"/>
</dbReference>
<feature type="transmembrane region" description="Helical" evidence="1">
    <location>
        <begin position="21"/>
        <end position="41"/>
    </location>
</feature>
<name>A0A8T9MU97_9NEIS</name>
<gene>
    <name evidence="2" type="ORF">LVJ77_11890</name>
</gene>
<sequence>MTHPTQPPLGEFRFSTGKSHLRLTGWTLIILAPVALFLLAARGNIDNLTGNQIAIGALLLTLIVALLLNFLFTRIDAYSNALVQKRFFSKQTIFFSPYMRLYAARWRYGLLTATIGRHTAVTLEDENSHYHLPPAFRQNEKIIRLIEQYLLDHALHILNQIYDADETLDFGAVQLSRQHITVGKTTLPRRELAKISITNGKLKIYAKNKKGHARLRPSAATGLDKVANFRLLCRFVELNEFADPKQFYRIKRILFFL</sequence>
<dbReference type="RefSeq" id="WP_027008911.1">
    <property type="nucleotide sequence ID" value="NZ_CP091521.1"/>
</dbReference>
<proteinExistence type="predicted"/>
<evidence type="ECO:0000313" key="2">
    <source>
        <dbReference type="EMBL" id="UOP04821.2"/>
    </source>
</evidence>
<dbReference type="Pfam" id="PF20226">
    <property type="entry name" value="DUF6585"/>
    <property type="match status" value="1"/>
</dbReference>
<organism evidence="2 3">
    <name type="scientific">Conchiformibius kuhniae</name>
    <dbReference type="NCBI Taxonomy" id="211502"/>
    <lineage>
        <taxon>Bacteria</taxon>
        <taxon>Pseudomonadati</taxon>
        <taxon>Pseudomonadota</taxon>
        <taxon>Betaproteobacteria</taxon>
        <taxon>Neisseriales</taxon>
        <taxon>Neisseriaceae</taxon>
        <taxon>Conchiformibius</taxon>
    </lineage>
</organism>
<dbReference type="EMBL" id="CP091521">
    <property type="protein sequence ID" value="UOP04821.2"/>
    <property type="molecule type" value="Genomic_DNA"/>
</dbReference>